<gene>
    <name evidence="3" type="ORF">BACCIP111895_00162</name>
</gene>
<organism evidence="3 4">
    <name type="scientific">Neobacillus rhizosphaerae</name>
    <dbReference type="NCBI Taxonomy" id="2880965"/>
    <lineage>
        <taxon>Bacteria</taxon>
        <taxon>Bacillati</taxon>
        <taxon>Bacillota</taxon>
        <taxon>Bacilli</taxon>
        <taxon>Bacillales</taxon>
        <taxon>Bacillaceae</taxon>
        <taxon>Neobacillus</taxon>
    </lineage>
</organism>
<feature type="compositionally biased region" description="Polar residues" evidence="1">
    <location>
        <begin position="50"/>
        <end position="65"/>
    </location>
</feature>
<protein>
    <recommendedName>
        <fullName evidence="5">Peptidase</fullName>
    </recommendedName>
</protein>
<accession>A0ABM9ELK6</accession>
<keyword evidence="4" id="KW-1185">Reference proteome</keyword>
<proteinExistence type="predicted"/>
<dbReference type="EMBL" id="CALBWS010000001">
    <property type="protein sequence ID" value="CAH2713029.1"/>
    <property type="molecule type" value="Genomic_DNA"/>
</dbReference>
<dbReference type="InterPro" id="IPR005625">
    <property type="entry name" value="PepSY-ass_TM"/>
</dbReference>
<feature type="transmembrane region" description="Helical" evidence="2">
    <location>
        <begin position="131"/>
        <end position="155"/>
    </location>
</feature>
<keyword evidence="2" id="KW-0812">Transmembrane</keyword>
<dbReference type="RefSeq" id="WP_248733386.1">
    <property type="nucleotide sequence ID" value="NZ_CALBWS010000001.1"/>
</dbReference>
<sequence length="174" mass="19033">MKKMRKAHLWIGLIASVLIFMESITGLLMNEPWLIGQSQIEVGRGTFQSGQYNQGQATPGTTQDSGQANGQTNGQWQGQNGFNGGGQFQGQRGFGGNGNFNGGFRARESQGILGTIRSLHEGRIGNTNIKWLIDLAAIAMMFLTGSGIYLSIKVLRTERKRKKRQNDDLEGISN</sequence>
<evidence type="ECO:0000256" key="2">
    <source>
        <dbReference type="SAM" id="Phobius"/>
    </source>
</evidence>
<keyword evidence="2" id="KW-1133">Transmembrane helix</keyword>
<feature type="transmembrane region" description="Helical" evidence="2">
    <location>
        <begin position="7"/>
        <end position="29"/>
    </location>
</feature>
<evidence type="ECO:0000313" key="3">
    <source>
        <dbReference type="EMBL" id="CAH2713029.1"/>
    </source>
</evidence>
<feature type="compositionally biased region" description="Gly residues" evidence="1">
    <location>
        <begin position="81"/>
        <end position="93"/>
    </location>
</feature>
<feature type="region of interest" description="Disordered" evidence="1">
    <location>
        <begin position="50"/>
        <end position="93"/>
    </location>
</feature>
<feature type="compositionally biased region" description="Low complexity" evidence="1">
    <location>
        <begin position="66"/>
        <end position="80"/>
    </location>
</feature>
<reference evidence="3" key="1">
    <citation type="submission" date="2022-04" db="EMBL/GenBank/DDBJ databases">
        <authorList>
            <person name="Criscuolo A."/>
        </authorList>
    </citation>
    <scope>NUCLEOTIDE SEQUENCE</scope>
    <source>
        <strain evidence="3">CIP111895</strain>
    </source>
</reference>
<evidence type="ECO:0008006" key="5">
    <source>
        <dbReference type="Google" id="ProtNLM"/>
    </source>
</evidence>
<dbReference type="Pfam" id="PF03929">
    <property type="entry name" value="PepSY_TM"/>
    <property type="match status" value="1"/>
</dbReference>
<keyword evidence="2" id="KW-0472">Membrane</keyword>
<evidence type="ECO:0000256" key="1">
    <source>
        <dbReference type="SAM" id="MobiDB-lite"/>
    </source>
</evidence>
<comment type="caution">
    <text evidence="3">The sequence shown here is derived from an EMBL/GenBank/DDBJ whole genome shotgun (WGS) entry which is preliminary data.</text>
</comment>
<name>A0ABM9ELK6_9BACI</name>
<dbReference type="Proteomes" id="UP000838308">
    <property type="component" value="Unassembled WGS sequence"/>
</dbReference>
<evidence type="ECO:0000313" key="4">
    <source>
        <dbReference type="Proteomes" id="UP000838308"/>
    </source>
</evidence>